<evidence type="ECO:0000313" key="4">
    <source>
        <dbReference type="Proteomes" id="UP000002058"/>
    </source>
</evidence>
<feature type="domain" description="Tr-type G" evidence="2">
    <location>
        <begin position="309"/>
        <end position="560"/>
    </location>
</feature>
<dbReference type="GO" id="GO:0005525">
    <property type="term" value="F:GTP binding"/>
    <property type="evidence" value="ECO:0007669"/>
    <property type="project" value="InterPro"/>
</dbReference>
<sequence>MASVFTYDPDPPRVSSPWSTSGSTTPRLRKTASGYLSTGSQDANGPDPSDPGYLTYHGITKLDVEPQDGPIEYKLHLLLRPRRSFISLSTGSLISGSHHSKSGPDVSQSPQEHLDSQSKTPLSSSNQTRQHRLHQLTTQLLWRLQQSSPFHSSSTTADLVLPVLPEATPTLNVPKALSPLLPGLEESQGALYEIGVSDDGTFVGLAEDELNESLVNLQAMAASLGCKIEVLRKVAVGFCEWLEIGTTDHKPLTVRGKLWVAEVLVRPDLRDGTDELLVGDVSEAQSQDEPIGVATHKAALDPARLTEQLHVAIIGSSGAGKSSLLGILSTSSHDNGRGKSRISLLKHRHEIATGVTSSVAHELIGYSGPSTTSEIPKVVNYASGNVSAWNDIHASAAGGRLVFLSDLPGSFRYNKSMLRGLMSWVPHYVLLCIPANGPGSAEPGEITEADLTLAYLDLCLKLDLPIVLVVTKLDLSNQSTKTTLNLSVSAIKAAGRKPFLRFRSGEPNSDIDIQAISSKDQEDADATVASIGDGAAESVVPIVLTSAVTGVGVGQLHALLRSLPLPTRPALSPPTTINQPLLHFRYEKAFDINEVFEMPLSKVYSASNETKHQNDTGIILCGRMRRGTISVGDCLVVGPLQPELKQEHKSSDHFAQRPKATCSKSFPDNLTSLRLQRLQLDASCPHFETYWQEVRVVSVRNLRQPVRSLHEQQIGTIGIDPIDSHCCLGKIRKGMVLSAFSSSPESRAPFPASQPYFHTGFVGTFPAADFFDLPSSPTVGSNMVVYIRSIRASAKVLSIHGIENPQNRFSVAEPEIFTLDGPDDDANQTPELGTNDQGAAPEVKIAFSFVSSVEWIEVPSRVLAMPSMASSATMAMSTSPSSSTRGTQSLRGLVGWVCDIVHV</sequence>
<feature type="region of interest" description="Disordered" evidence="1">
    <location>
        <begin position="96"/>
        <end position="130"/>
    </location>
</feature>
<dbReference type="Gene3D" id="3.40.50.300">
    <property type="entry name" value="P-loop containing nucleotide triphosphate hydrolases"/>
    <property type="match status" value="1"/>
</dbReference>
<dbReference type="PANTHER" id="PTHR43721:SF30">
    <property type="entry name" value="TR-TYPE G DOMAIN-CONTAINING PROTEIN"/>
    <property type="match status" value="1"/>
</dbReference>
<proteinExistence type="predicted"/>
<organism evidence="3 4">
    <name type="scientific">Uncinocarpus reesii (strain UAMH 1704)</name>
    <dbReference type="NCBI Taxonomy" id="336963"/>
    <lineage>
        <taxon>Eukaryota</taxon>
        <taxon>Fungi</taxon>
        <taxon>Dikarya</taxon>
        <taxon>Ascomycota</taxon>
        <taxon>Pezizomycotina</taxon>
        <taxon>Eurotiomycetes</taxon>
        <taxon>Eurotiomycetidae</taxon>
        <taxon>Onygenales</taxon>
        <taxon>Onygenaceae</taxon>
        <taxon>Uncinocarpus</taxon>
    </lineage>
</organism>
<dbReference type="GO" id="GO:0003924">
    <property type="term" value="F:GTPase activity"/>
    <property type="evidence" value="ECO:0007669"/>
    <property type="project" value="InterPro"/>
</dbReference>
<dbReference type="VEuPathDB" id="FungiDB:UREG_00988"/>
<dbReference type="HOGENOM" id="CLU_006343_0_0_1"/>
<reference evidence="4" key="1">
    <citation type="journal article" date="2009" name="Genome Res.">
        <title>Comparative genomic analyses of the human fungal pathogens Coccidioides and their relatives.</title>
        <authorList>
            <person name="Sharpton T.J."/>
            <person name="Stajich J.E."/>
            <person name="Rounsley S.D."/>
            <person name="Gardner M.J."/>
            <person name="Wortman J.R."/>
            <person name="Jordar V.S."/>
            <person name="Maiti R."/>
            <person name="Kodira C.D."/>
            <person name="Neafsey D.E."/>
            <person name="Zeng Q."/>
            <person name="Hung C.-Y."/>
            <person name="McMahan C."/>
            <person name="Muszewska A."/>
            <person name="Grynberg M."/>
            <person name="Mandel M.A."/>
            <person name="Kellner E.M."/>
            <person name="Barker B.M."/>
            <person name="Galgiani J.N."/>
            <person name="Orbach M.J."/>
            <person name="Kirkland T.N."/>
            <person name="Cole G.T."/>
            <person name="Henn M.R."/>
            <person name="Birren B.W."/>
            <person name="Taylor J.W."/>
        </authorList>
    </citation>
    <scope>NUCLEOTIDE SEQUENCE [LARGE SCALE GENOMIC DNA]</scope>
    <source>
        <strain evidence="4">UAMH 1704</strain>
    </source>
</reference>
<dbReference type="OMA" id="LKHRHEM"/>
<dbReference type="OrthoDB" id="5342685at2759"/>
<dbReference type="Proteomes" id="UP000002058">
    <property type="component" value="Unassembled WGS sequence"/>
</dbReference>
<dbReference type="InterPro" id="IPR027417">
    <property type="entry name" value="P-loop_NTPase"/>
</dbReference>
<dbReference type="InterPro" id="IPR050055">
    <property type="entry name" value="EF-Tu_GTPase"/>
</dbReference>
<dbReference type="InterPro" id="IPR000795">
    <property type="entry name" value="T_Tr_GTP-bd_dom"/>
</dbReference>
<dbReference type="eggNOG" id="KOG1143">
    <property type="taxonomic scope" value="Eukaryota"/>
</dbReference>
<dbReference type="PANTHER" id="PTHR43721">
    <property type="entry name" value="ELONGATION FACTOR TU-RELATED"/>
    <property type="match status" value="1"/>
</dbReference>
<feature type="compositionally biased region" description="Polar residues" evidence="1">
    <location>
        <begin position="105"/>
        <end position="126"/>
    </location>
</feature>
<feature type="compositionally biased region" description="Low complexity" evidence="1">
    <location>
        <begin position="13"/>
        <end position="26"/>
    </location>
</feature>
<keyword evidence="4" id="KW-1185">Reference proteome</keyword>
<dbReference type="STRING" id="336963.C4JFH4"/>
<dbReference type="GO" id="GO:0003746">
    <property type="term" value="F:translation elongation factor activity"/>
    <property type="evidence" value="ECO:0007669"/>
    <property type="project" value="TreeGrafter"/>
</dbReference>
<feature type="region of interest" description="Disordered" evidence="1">
    <location>
        <begin position="1"/>
        <end position="52"/>
    </location>
</feature>
<dbReference type="EMBL" id="CH476615">
    <property type="protein sequence ID" value="EEP76139.1"/>
    <property type="molecule type" value="Genomic_DNA"/>
</dbReference>
<accession>C4JFH4</accession>
<protein>
    <recommendedName>
        <fullName evidence="2">Tr-type G domain-containing protein</fullName>
    </recommendedName>
</protein>
<name>C4JFH4_UNCRE</name>
<evidence type="ECO:0000313" key="3">
    <source>
        <dbReference type="EMBL" id="EEP76139.1"/>
    </source>
</evidence>
<dbReference type="InParanoid" id="C4JFH4"/>
<dbReference type="KEGG" id="ure:UREG_00988"/>
<evidence type="ECO:0000256" key="1">
    <source>
        <dbReference type="SAM" id="MobiDB-lite"/>
    </source>
</evidence>
<feature type="compositionally biased region" description="Polar residues" evidence="1">
    <location>
        <begin position="34"/>
        <end position="43"/>
    </location>
</feature>
<evidence type="ECO:0000259" key="2">
    <source>
        <dbReference type="Pfam" id="PF00009"/>
    </source>
</evidence>
<gene>
    <name evidence="3" type="ORF">UREG_00988</name>
</gene>
<dbReference type="AlphaFoldDB" id="C4JFH4"/>
<dbReference type="RefSeq" id="XP_002541472.1">
    <property type="nucleotide sequence ID" value="XM_002541426.1"/>
</dbReference>
<dbReference type="SUPFAM" id="SSF52540">
    <property type="entry name" value="P-loop containing nucleoside triphosphate hydrolases"/>
    <property type="match status" value="1"/>
</dbReference>
<dbReference type="Pfam" id="PF00009">
    <property type="entry name" value="GTP_EFTU"/>
    <property type="match status" value="1"/>
</dbReference>
<dbReference type="GeneID" id="8441809"/>